<evidence type="ECO:0000256" key="4">
    <source>
        <dbReference type="ARBA" id="ARBA00022519"/>
    </source>
</evidence>
<keyword evidence="3" id="KW-1003">Cell membrane</keyword>
<evidence type="ECO:0000256" key="1">
    <source>
        <dbReference type="ARBA" id="ARBA00004429"/>
    </source>
</evidence>
<dbReference type="GO" id="GO:0032259">
    <property type="term" value="P:methylation"/>
    <property type="evidence" value="ECO:0007669"/>
    <property type="project" value="UniProtKB-KW"/>
</dbReference>
<dbReference type="Proteomes" id="UP000184268">
    <property type="component" value="Unassembled WGS sequence"/>
</dbReference>
<name>A0A1M5TCD3_9GAMM</name>
<dbReference type="InterPro" id="IPR050882">
    <property type="entry name" value="Prepilin_peptidase/N-MTase"/>
</dbReference>
<evidence type="ECO:0000259" key="11">
    <source>
        <dbReference type="Pfam" id="PF01478"/>
    </source>
</evidence>
<keyword evidence="4" id="KW-0997">Cell inner membrane</keyword>
<keyword evidence="6 10" id="KW-1133">Transmembrane helix</keyword>
<dbReference type="GO" id="GO:0008168">
    <property type="term" value="F:methyltransferase activity"/>
    <property type="evidence" value="ECO:0007669"/>
    <property type="project" value="UniProtKB-KW"/>
</dbReference>
<comment type="similarity">
    <text evidence="2 8">Belongs to the peptidase A24 family.</text>
</comment>
<comment type="catalytic activity">
    <reaction evidence="9">
        <text>Typically cleaves a -Gly-|-Phe- bond to release an N-terminal, basic peptide of 5-8 residues from type IV prepilin, and then N-methylates the new N-terminal amino group, the methyl donor being S-adenosyl-L-methionine.</text>
        <dbReference type="EC" id="3.4.23.43"/>
    </reaction>
</comment>
<keyword evidence="9 13" id="KW-0808">Transferase</keyword>
<dbReference type="EC" id="3.4.23.43" evidence="9"/>
<dbReference type="InterPro" id="IPR000045">
    <property type="entry name" value="Prepilin_IV_endopep_pep"/>
</dbReference>
<dbReference type="PANTHER" id="PTHR30487:SF0">
    <property type="entry name" value="PREPILIN LEADER PEPTIDASE_N-METHYLTRANSFERASE-RELATED"/>
    <property type="match status" value="1"/>
</dbReference>
<dbReference type="GO" id="GO:0005886">
    <property type="term" value="C:plasma membrane"/>
    <property type="evidence" value="ECO:0007669"/>
    <property type="project" value="UniProtKB-SubCell"/>
</dbReference>
<keyword evidence="9" id="KW-0378">Hydrolase</keyword>
<feature type="transmembrane region" description="Helical" evidence="10">
    <location>
        <begin position="6"/>
        <end position="25"/>
    </location>
</feature>
<dbReference type="PRINTS" id="PR00864">
    <property type="entry name" value="PREPILNPTASE"/>
</dbReference>
<feature type="transmembrane region" description="Helical" evidence="10">
    <location>
        <begin position="162"/>
        <end position="183"/>
    </location>
</feature>
<feature type="domain" description="Prepilin type IV endopeptidase peptidase" evidence="11">
    <location>
        <begin position="115"/>
        <end position="211"/>
    </location>
</feature>
<evidence type="ECO:0000256" key="10">
    <source>
        <dbReference type="SAM" id="Phobius"/>
    </source>
</evidence>
<gene>
    <name evidence="13" type="ORF">SAMN02745129_2081</name>
</gene>
<feature type="transmembrane region" description="Helical" evidence="10">
    <location>
        <begin position="109"/>
        <end position="126"/>
    </location>
</feature>
<proteinExistence type="inferred from homology"/>
<evidence type="ECO:0000313" key="13">
    <source>
        <dbReference type="EMBL" id="SHH48351.1"/>
    </source>
</evidence>
<protein>
    <recommendedName>
        <fullName evidence="9">Prepilin leader peptidase/N-methyltransferase</fullName>
        <ecNumber evidence="9">2.1.1.-</ecNumber>
        <ecNumber evidence="9">3.4.23.43</ecNumber>
    </recommendedName>
</protein>
<feature type="transmembrane region" description="Helical" evidence="10">
    <location>
        <begin position="244"/>
        <end position="265"/>
    </location>
</feature>
<evidence type="ECO:0000256" key="8">
    <source>
        <dbReference type="RuleBase" id="RU003793"/>
    </source>
</evidence>
<evidence type="ECO:0000256" key="3">
    <source>
        <dbReference type="ARBA" id="ARBA00022475"/>
    </source>
</evidence>
<accession>A0A1M5TCD3</accession>
<evidence type="ECO:0000259" key="12">
    <source>
        <dbReference type="Pfam" id="PF06750"/>
    </source>
</evidence>
<dbReference type="EC" id="2.1.1.-" evidence="9"/>
<feature type="domain" description="Prepilin peptidase A24 N-terminal" evidence="12">
    <location>
        <begin position="13"/>
        <end position="103"/>
    </location>
</feature>
<keyword evidence="5 9" id="KW-0812">Transmembrane</keyword>
<keyword evidence="14" id="KW-1185">Reference proteome</keyword>
<dbReference type="AlphaFoldDB" id="A0A1M5TCD3"/>
<evidence type="ECO:0000256" key="2">
    <source>
        <dbReference type="ARBA" id="ARBA00005801"/>
    </source>
</evidence>
<dbReference type="RefSeq" id="WP_067663393.1">
    <property type="nucleotide sequence ID" value="NZ_FQXG01000003.1"/>
</dbReference>
<dbReference type="Pfam" id="PF06750">
    <property type="entry name" value="A24_N_bact"/>
    <property type="match status" value="1"/>
</dbReference>
<evidence type="ECO:0000313" key="14">
    <source>
        <dbReference type="Proteomes" id="UP000184268"/>
    </source>
</evidence>
<dbReference type="PANTHER" id="PTHR30487">
    <property type="entry name" value="TYPE 4 PREPILIN-LIKE PROTEINS LEADER PEPTIDE-PROCESSING ENZYME"/>
    <property type="match status" value="1"/>
</dbReference>
<dbReference type="STRING" id="299255.SAMN02745129_2081"/>
<comment type="subcellular location">
    <subcellularLocation>
        <location evidence="1">Cell inner membrane</location>
        <topology evidence="1">Multi-pass membrane protein</topology>
    </subcellularLocation>
    <subcellularLocation>
        <location evidence="9">Cell membrane</location>
        <topology evidence="9">Multi-pass membrane protein</topology>
    </subcellularLocation>
</comment>
<dbReference type="EMBL" id="FQXG01000003">
    <property type="protein sequence ID" value="SHH48351.1"/>
    <property type="molecule type" value="Genomic_DNA"/>
</dbReference>
<organism evidence="13 14">
    <name type="scientific">Ferrimonas marina</name>
    <dbReference type="NCBI Taxonomy" id="299255"/>
    <lineage>
        <taxon>Bacteria</taxon>
        <taxon>Pseudomonadati</taxon>
        <taxon>Pseudomonadota</taxon>
        <taxon>Gammaproteobacteria</taxon>
        <taxon>Alteromonadales</taxon>
        <taxon>Ferrimonadaceae</taxon>
        <taxon>Ferrimonas</taxon>
    </lineage>
</organism>
<feature type="transmembrane region" description="Helical" evidence="10">
    <location>
        <begin position="85"/>
        <end position="103"/>
    </location>
</feature>
<dbReference type="InterPro" id="IPR014032">
    <property type="entry name" value="Peptidase_A24A_bac"/>
</dbReference>
<sequence length="269" mass="28647">MATDTLIILIACVYGACVGSFLTVLTTRLPMMILGTIKSPVFDTLWGRSHCPNCNTLIPFYRNIPVVTWLFQLGRAKCCGGKIPGNYFMLEIVCAAIPGVFLLNFDTQSALTLSLFSYFALALIIIDIRHLLAPFAITIPLGVLGLVLAASGTLETNAMKSLAGALFGGGIVLVLYAIGRLTTGREWLGLGDLPLLGAVGAWVGPDGFILSWAFGLMGVPVAYLRRLMPSDPDVPEGALPMAPPILVGALITLILSELGLLIPLLEYNN</sequence>
<keyword evidence="7 10" id="KW-0472">Membrane</keyword>
<feature type="transmembrane region" description="Helical" evidence="10">
    <location>
        <begin position="131"/>
        <end position="150"/>
    </location>
</feature>
<dbReference type="GO" id="GO:0006465">
    <property type="term" value="P:signal peptide processing"/>
    <property type="evidence" value="ECO:0007669"/>
    <property type="project" value="TreeGrafter"/>
</dbReference>
<dbReference type="GO" id="GO:0004190">
    <property type="term" value="F:aspartic-type endopeptidase activity"/>
    <property type="evidence" value="ECO:0007669"/>
    <property type="project" value="UniProtKB-EC"/>
</dbReference>
<dbReference type="Pfam" id="PF01478">
    <property type="entry name" value="Peptidase_A24"/>
    <property type="match status" value="1"/>
</dbReference>
<keyword evidence="9 13" id="KW-0489">Methyltransferase</keyword>
<dbReference type="InterPro" id="IPR010627">
    <property type="entry name" value="Prepilin_pept_A24_N"/>
</dbReference>
<evidence type="ECO:0000256" key="6">
    <source>
        <dbReference type="ARBA" id="ARBA00022989"/>
    </source>
</evidence>
<dbReference type="OrthoDB" id="9789291at2"/>
<dbReference type="Gene3D" id="1.20.120.1220">
    <property type="match status" value="1"/>
</dbReference>
<keyword evidence="9" id="KW-0511">Multifunctional enzyme</keyword>
<feature type="transmembrane region" description="Helical" evidence="10">
    <location>
        <begin position="195"/>
        <end position="224"/>
    </location>
</feature>
<keyword evidence="9" id="KW-0645">Protease</keyword>
<comment type="function">
    <text evidence="9">Plays an essential role in type IV pili and type II pseudopili formation by proteolytically removing the leader sequence from substrate proteins and subsequently monomethylating the alpha-amino group of the newly exposed N-terminal phenylalanine.</text>
</comment>
<evidence type="ECO:0000256" key="5">
    <source>
        <dbReference type="ARBA" id="ARBA00022692"/>
    </source>
</evidence>
<evidence type="ECO:0000256" key="7">
    <source>
        <dbReference type="ARBA" id="ARBA00023136"/>
    </source>
</evidence>
<evidence type="ECO:0000256" key="9">
    <source>
        <dbReference type="RuleBase" id="RU003794"/>
    </source>
</evidence>
<reference evidence="13 14" key="1">
    <citation type="submission" date="2016-11" db="EMBL/GenBank/DDBJ databases">
        <authorList>
            <person name="Jaros S."/>
            <person name="Januszkiewicz K."/>
            <person name="Wedrychowicz H."/>
        </authorList>
    </citation>
    <scope>NUCLEOTIDE SEQUENCE [LARGE SCALE GENOMIC DNA]</scope>
    <source>
        <strain evidence="13 14">DSM 16917</strain>
    </source>
</reference>